<name>A0A7J6RU59_PEROL</name>
<accession>A0A7J6RU59</accession>
<feature type="compositionally biased region" description="Basic and acidic residues" evidence="1">
    <location>
        <begin position="437"/>
        <end position="460"/>
    </location>
</feature>
<evidence type="ECO:0000313" key="2">
    <source>
        <dbReference type="EMBL" id="KAF4723951.1"/>
    </source>
</evidence>
<sequence>MIRRRPLDGASSDSTATGRGWCANSGRRNRRWLVPSHAMKVHGPRVPAGVPPASVTAVFKENDAWDECSSPSVRRRFHRLRPKPPVLGLAPARRVAERIRLAASVASSSTGAVPVGREGPQWRMLTMNTSPSLGGDSETATMHRFAPRIQLAELNRRQGKVLEGVVHGRKHLAKIHEARRVSFLEHRRGIEESCKAYRESLAHRERSEQPEEKESWSIEDLSDDVEALERTVFREARDIGTLDQIQRYTLVSCLEALCSLLRRGNSWDTGHFVNGGVMKLFVLRAGSRLLRGGGPTDDDISRAKSRFRKNCRRMREHIDTDMDTLELTLLREQHNRVFREWCYDGKLEVGKPVSVTSCGLSVRSEFEQLRVPDILGCSSSAELPGRGVSLLRKHRGTGRGQCASVYLTPQKSDSALLPVYERLMKTRDQRPLVILRQQEERGRSSPRRSDSPRDEAGTRDHTRALKDMMDLLRPVPGTGPTELVNHFKESRKSISTQRLVSDLKGLFNAREDRGVASRAKAEGGAEEVSVVDSVDDDCLVNFIRDVVNRGENLPADLLQKADHSVLDPQTIVSLTKPSEASLAKVFVELDEGCRCELSKEEFSRSIAVFMGVGGPYDSEWYHRLFVWLDSDHRGYMDLFMWLKLASILRQIERTRHVAAFRERRRSVKSDTDLDEALEEDPSGGWRLARTKVAAAGTLLDEIGEKCRPCAGLELRPSASR</sequence>
<evidence type="ECO:0000256" key="1">
    <source>
        <dbReference type="SAM" id="MobiDB-lite"/>
    </source>
</evidence>
<dbReference type="AlphaFoldDB" id="A0A7J6RU59"/>
<dbReference type="EMBL" id="JABANO010023185">
    <property type="protein sequence ID" value="KAF4723951.1"/>
    <property type="molecule type" value="Genomic_DNA"/>
</dbReference>
<evidence type="ECO:0000313" key="3">
    <source>
        <dbReference type="Proteomes" id="UP000553632"/>
    </source>
</evidence>
<protein>
    <submittedName>
        <fullName evidence="2">Uncharacterized protein</fullName>
    </submittedName>
</protein>
<dbReference type="InterPro" id="IPR011992">
    <property type="entry name" value="EF-hand-dom_pair"/>
</dbReference>
<organism evidence="2 3">
    <name type="scientific">Perkinsus olseni</name>
    <name type="common">Perkinsus atlanticus</name>
    <dbReference type="NCBI Taxonomy" id="32597"/>
    <lineage>
        <taxon>Eukaryota</taxon>
        <taxon>Sar</taxon>
        <taxon>Alveolata</taxon>
        <taxon>Perkinsozoa</taxon>
        <taxon>Perkinsea</taxon>
        <taxon>Perkinsida</taxon>
        <taxon>Perkinsidae</taxon>
        <taxon>Perkinsus</taxon>
    </lineage>
</organism>
<gene>
    <name evidence="2" type="ORF">FOZ63_028263</name>
</gene>
<feature type="region of interest" description="Disordered" evidence="1">
    <location>
        <begin position="1"/>
        <end position="24"/>
    </location>
</feature>
<keyword evidence="3" id="KW-1185">Reference proteome</keyword>
<feature type="region of interest" description="Disordered" evidence="1">
    <location>
        <begin position="431"/>
        <end position="460"/>
    </location>
</feature>
<proteinExistence type="predicted"/>
<dbReference type="Proteomes" id="UP000553632">
    <property type="component" value="Unassembled WGS sequence"/>
</dbReference>
<comment type="caution">
    <text evidence="2">The sequence shown here is derived from an EMBL/GenBank/DDBJ whole genome shotgun (WGS) entry which is preliminary data.</text>
</comment>
<reference evidence="2 3" key="1">
    <citation type="submission" date="2020-04" db="EMBL/GenBank/DDBJ databases">
        <title>Perkinsus olseni comparative genomics.</title>
        <authorList>
            <person name="Bogema D.R."/>
        </authorList>
    </citation>
    <scope>NUCLEOTIDE SEQUENCE [LARGE SCALE GENOMIC DNA]</scope>
    <source>
        <strain evidence="2 3">ATCC PRA-207</strain>
    </source>
</reference>
<dbReference type="SUPFAM" id="SSF47473">
    <property type="entry name" value="EF-hand"/>
    <property type="match status" value="1"/>
</dbReference>
<feature type="non-terminal residue" evidence="2">
    <location>
        <position position="1"/>
    </location>
</feature>